<dbReference type="OrthoDB" id="1846031at2"/>
<dbReference type="PROSITE" id="PS50983">
    <property type="entry name" value="FE_B12_PBP"/>
    <property type="match status" value="1"/>
</dbReference>
<dbReference type="PANTHER" id="PTHR30532:SF24">
    <property type="entry name" value="FERRIC ENTEROBACTIN-BINDING PERIPLASMIC PROTEIN FEPB"/>
    <property type="match status" value="1"/>
</dbReference>
<reference evidence="7 8" key="1">
    <citation type="submission" date="2014-07" db="EMBL/GenBank/DDBJ databases">
        <title>Whole Genome Sequence of the Amycolatopsis methanolica 239.</title>
        <authorList>
            <person name="Tang B."/>
        </authorList>
    </citation>
    <scope>NUCLEOTIDE SEQUENCE [LARGE SCALE GENOMIC DNA]</scope>
    <source>
        <strain evidence="7 8">239</strain>
    </source>
</reference>
<dbReference type="GO" id="GO:0030288">
    <property type="term" value="C:outer membrane-bounded periplasmic space"/>
    <property type="evidence" value="ECO:0007669"/>
    <property type="project" value="TreeGrafter"/>
</dbReference>
<dbReference type="CDD" id="cd01146">
    <property type="entry name" value="FhuD"/>
    <property type="match status" value="1"/>
</dbReference>
<dbReference type="Proteomes" id="UP000062973">
    <property type="component" value="Chromosome"/>
</dbReference>
<dbReference type="HOGENOM" id="CLU_038034_1_1_11"/>
<dbReference type="InterPro" id="IPR051313">
    <property type="entry name" value="Bact_iron-sidero_bind"/>
</dbReference>
<sequence>MRFPQPRARGSLLALLLGAVLVLAGCGSSAEQSATEPATPASGQFPVTIPTAFGDVTIDQQPKRVVALGWGDAEVALTLGVQPVGAADWLPIGGDGVAPWMPQDKHYTTAPTMLGTLEVSAEQVAALNPDLILDTRASGDKARYDQLAALGVPVLGIPAGGEAYATTWQQQLDMIGKALGRTAEAEQVRNDLDAKFQQAADAHPEFTGKTVAVGAKMATSYGAYVNGGARIEFMERLGFTQSPAVQALAGKDFYITVSPERMDLFNADLTVISPIGIDASQIDSDPLFQAVPSVKAGHVVVLSDKTISQAFASATPLGLSYAIDKVVPMITEALAR</sequence>
<keyword evidence="4 5" id="KW-0732">Signal</keyword>
<comment type="subcellular location">
    <subcellularLocation>
        <location evidence="1">Cell envelope</location>
    </subcellularLocation>
</comment>
<dbReference type="AlphaFoldDB" id="A0A076MMK2"/>
<dbReference type="PATRIC" id="fig|1068978.7.peg.2101"/>
<accession>A0A076MMK2</accession>
<gene>
    <name evidence="7" type="ORF">AMETH_1981</name>
</gene>
<evidence type="ECO:0000313" key="7">
    <source>
        <dbReference type="EMBL" id="AIJ22073.1"/>
    </source>
</evidence>
<evidence type="ECO:0000256" key="2">
    <source>
        <dbReference type="ARBA" id="ARBA00008814"/>
    </source>
</evidence>
<dbReference type="PANTHER" id="PTHR30532">
    <property type="entry name" value="IRON III DICITRATE-BINDING PERIPLASMIC PROTEIN"/>
    <property type="match status" value="1"/>
</dbReference>
<dbReference type="InterPro" id="IPR002491">
    <property type="entry name" value="ABC_transptr_periplasmic_BD"/>
</dbReference>
<organism evidence="7 8">
    <name type="scientific">Amycolatopsis methanolica 239</name>
    <dbReference type="NCBI Taxonomy" id="1068978"/>
    <lineage>
        <taxon>Bacteria</taxon>
        <taxon>Bacillati</taxon>
        <taxon>Actinomycetota</taxon>
        <taxon>Actinomycetes</taxon>
        <taxon>Pseudonocardiales</taxon>
        <taxon>Pseudonocardiaceae</taxon>
        <taxon>Amycolatopsis</taxon>
        <taxon>Amycolatopsis methanolica group</taxon>
    </lineage>
</organism>
<dbReference type="Gene3D" id="3.40.50.1980">
    <property type="entry name" value="Nitrogenase molybdenum iron protein domain"/>
    <property type="match status" value="2"/>
</dbReference>
<evidence type="ECO:0000259" key="6">
    <source>
        <dbReference type="PROSITE" id="PS50983"/>
    </source>
</evidence>
<evidence type="ECO:0000256" key="3">
    <source>
        <dbReference type="ARBA" id="ARBA00022448"/>
    </source>
</evidence>
<comment type="similarity">
    <text evidence="2">Belongs to the bacterial solute-binding protein 8 family.</text>
</comment>
<dbReference type="GO" id="GO:1901678">
    <property type="term" value="P:iron coordination entity transport"/>
    <property type="evidence" value="ECO:0007669"/>
    <property type="project" value="UniProtKB-ARBA"/>
</dbReference>
<dbReference type="eggNOG" id="COG0614">
    <property type="taxonomic scope" value="Bacteria"/>
</dbReference>
<dbReference type="Pfam" id="PF01497">
    <property type="entry name" value="Peripla_BP_2"/>
    <property type="match status" value="1"/>
</dbReference>
<feature type="domain" description="Fe/B12 periplasmic-binding" evidence="6">
    <location>
        <begin position="64"/>
        <end position="334"/>
    </location>
</feature>
<evidence type="ECO:0000256" key="1">
    <source>
        <dbReference type="ARBA" id="ARBA00004196"/>
    </source>
</evidence>
<dbReference type="EMBL" id="CP009110">
    <property type="protein sequence ID" value="AIJ22073.1"/>
    <property type="molecule type" value="Genomic_DNA"/>
</dbReference>
<dbReference type="RefSeq" id="WP_017981287.1">
    <property type="nucleotide sequence ID" value="NZ_AQUL01000001.1"/>
</dbReference>
<feature type="chain" id="PRO_5038835225" evidence="5">
    <location>
        <begin position="25"/>
        <end position="336"/>
    </location>
</feature>
<dbReference type="KEGG" id="amq:AMETH_1981"/>
<dbReference type="SUPFAM" id="SSF53807">
    <property type="entry name" value="Helical backbone' metal receptor"/>
    <property type="match status" value="1"/>
</dbReference>
<dbReference type="PROSITE" id="PS51257">
    <property type="entry name" value="PROKAR_LIPOPROTEIN"/>
    <property type="match status" value="1"/>
</dbReference>
<evidence type="ECO:0000256" key="5">
    <source>
        <dbReference type="SAM" id="SignalP"/>
    </source>
</evidence>
<evidence type="ECO:0000313" key="8">
    <source>
        <dbReference type="Proteomes" id="UP000062973"/>
    </source>
</evidence>
<proteinExistence type="inferred from homology"/>
<feature type="signal peptide" evidence="5">
    <location>
        <begin position="1"/>
        <end position="24"/>
    </location>
</feature>
<keyword evidence="8" id="KW-1185">Reference proteome</keyword>
<evidence type="ECO:0000256" key="4">
    <source>
        <dbReference type="ARBA" id="ARBA00022729"/>
    </source>
</evidence>
<keyword evidence="3" id="KW-0813">Transport</keyword>
<name>A0A076MMK2_AMYME</name>
<dbReference type="STRING" id="1068978.AMETH_1981"/>
<protein>
    <submittedName>
        <fullName evidence="7">Putative Fe3+-siderophore ABC transporter substrate-binding protein</fullName>
    </submittedName>
</protein>